<accession>R0MFD0</accession>
<dbReference type="HOGENOM" id="CLU_092130_0_0_1"/>
<reference evidence="2 3" key="1">
    <citation type="journal article" date="2013" name="BMC Genomics">
        <title>Comparative genomics of parasitic silkworm microsporidia reveal an association between genome expansion and host adaptation.</title>
        <authorList>
            <person name="Pan G."/>
            <person name="Xu J."/>
            <person name="Li T."/>
            <person name="Xia Q."/>
            <person name="Liu S.L."/>
            <person name="Zhang G."/>
            <person name="Li S."/>
            <person name="Li C."/>
            <person name="Liu H."/>
            <person name="Yang L."/>
            <person name="Liu T."/>
            <person name="Zhang X."/>
            <person name="Wu Z."/>
            <person name="Fan W."/>
            <person name="Dang X."/>
            <person name="Xiang H."/>
            <person name="Tao M."/>
            <person name="Li Y."/>
            <person name="Hu J."/>
            <person name="Li Z."/>
            <person name="Lin L."/>
            <person name="Luo J."/>
            <person name="Geng L."/>
            <person name="Wang L."/>
            <person name="Long M."/>
            <person name="Wan Y."/>
            <person name="He N."/>
            <person name="Zhang Z."/>
            <person name="Lu C."/>
            <person name="Keeling P.J."/>
            <person name="Wang J."/>
            <person name="Xiang Z."/>
            <person name="Zhou Z."/>
        </authorList>
    </citation>
    <scope>NUCLEOTIDE SEQUENCE [LARGE SCALE GENOMIC DNA]</scope>
    <source>
        <strain evidence="3">CQ1 / CVCC 102059</strain>
    </source>
</reference>
<dbReference type="Proteomes" id="UP000016927">
    <property type="component" value="Unassembled WGS sequence"/>
</dbReference>
<gene>
    <name evidence="2" type="ORF">NBO_1173g0003</name>
</gene>
<sequence length="264" mass="30776">MLYHPYTLTLLAKFKETNDETLLKEILGLLIDSQPFTQPFTDFKTKLYNDFYKIIFSNSEIKKSKKQNIKKLNEIINTQFHKVENDNKEYCYVLNDFEGINLKGKQLIKKNRRRKSNLNKSESVLDDVILDKKSKNINEILTSFNTICDLIDCDKIYNDNKNLLTNITSKLINILSKMQENGIITKREYLNIIKDNKNGNNKNGNNNDTPKKLKVNDTPNLSLLNFLTKEKKINNDFDNDKNFKPIILIRVCTSTNSIILILNL</sequence>
<evidence type="ECO:0000313" key="2">
    <source>
        <dbReference type="EMBL" id="EOB11453.1"/>
    </source>
</evidence>
<dbReference type="EMBL" id="KB910080">
    <property type="protein sequence ID" value="EOB11453.1"/>
    <property type="molecule type" value="Genomic_DNA"/>
</dbReference>
<dbReference type="AlphaFoldDB" id="R0MFD0"/>
<evidence type="ECO:0000313" key="3">
    <source>
        <dbReference type="Proteomes" id="UP000016927"/>
    </source>
</evidence>
<protein>
    <submittedName>
        <fullName evidence="2">Uncharacterized protein</fullName>
    </submittedName>
</protein>
<proteinExistence type="predicted"/>
<name>R0MFD0_NOSB1</name>
<feature type="region of interest" description="Disordered" evidence="1">
    <location>
        <begin position="195"/>
        <end position="214"/>
    </location>
</feature>
<dbReference type="VEuPathDB" id="MicrosporidiaDB:NBO_1173g0003"/>
<keyword evidence="3" id="KW-1185">Reference proteome</keyword>
<feature type="compositionally biased region" description="Low complexity" evidence="1">
    <location>
        <begin position="198"/>
        <end position="208"/>
    </location>
</feature>
<organism evidence="2 3">
    <name type="scientific">Nosema bombycis (strain CQ1 / CVCC 102059)</name>
    <name type="common">Microsporidian parasite</name>
    <name type="synonym">Pebrine of silkworm</name>
    <dbReference type="NCBI Taxonomy" id="578461"/>
    <lineage>
        <taxon>Eukaryota</taxon>
        <taxon>Fungi</taxon>
        <taxon>Fungi incertae sedis</taxon>
        <taxon>Microsporidia</taxon>
        <taxon>Nosematidae</taxon>
        <taxon>Nosema</taxon>
    </lineage>
</organism>
<evidence type="ECO:0000256" key="1">
    <source>
        <dbReference type="SAM" id="MobiDB-lite"/>
    </source>
</evidence>